<evidence type="ECO:0000259" key="4">
    <source>
        <dbReference type="Pfam" id="PF13229"/>
    </source>
</evidence>
<reference evidence="5 6" key="1">
    <citation type="submission" date="2019-04" db="EMBL/GenBank/DDBJ databases">
        <title>Microbes associate with the intestines of laboratory mice.</title>
        <authorList>
            <person name="Navarre W."/>
            <person name="Wong E."/>
            <person name="Huang K."/>
            <person name="Tropini C."/>
            <person name="Ng K."/>
            <person name="Yu B."/>
        </authorList>
    </citation>
    <scope>NUCLEOTIDE SEQUENCE [LARGE SCALE GENOMIC DNA]</scope>
    <source>
        <strain evidence="5 6">NM06_A21</strain>
    </source>
</reference>
<organism evidence="5 6">
    <name type="scientific">Muribaculum intestinale</name>
    <dbReference type="NCBI Taxonomy" id="1796646"/>
    <lineage>
        <taxon>Bacteria</taxon>
        <taxon>Pseudomonadati</taxon>
        <taxon>Bacteroidota</taxon>
        <taxon>Bacteroidia</taxon>
        <taxon>Bacteroidales</taxon>
        <taxon>Muribaculaceae</taxon>
        <taxon>Muribaculum</taxon>
    </lineage>
</organism>
<keyword evidence="2" id="KW-0677">Repeat</keyword>
<feature type="chain" id="PRO_5020988636" description="Right handed beta helix domain-containing protein" evidence="3">
    <location>
        <begin position="27"/>
        <end position="1053"/>
    </location>
</feature>
<protein>
    <recommendedName>
        <fullName evidence="4">Right handed beta helix domain-containing protein</fullName>
    </recommendedName>
</protein>
<evidence type="ECO:0000256" key="2">
    <source>
        <dbReference type="ARBA" id="ARBA00022737"/>
    </source>
</evidence>
<comment type="caution">
    <text evidence="5">The sequence shown here is derived from an EMBL/GenBank/DDBJ whole genome shotgun (WGS) entry which is preliminary data.</text>
</comment>
<dbReference type="RefSeq" id="WP_135992616.1">
    <property type="nucleotide sequence ID" value="NZ_SRYD01000001.1"/>
</dbReference>
<gene>
    <name evidence="5" type="ORF">E5333_00300</name>
</gene>
<proteinExistence type="predicted"/>
<keyword evidence="3" id="KW-0732">Signal</keyword>
<dbReference type="Gene3D" id="2.160.20.10">
    <property type="entry name" value="Single-stranded right-handed beta-helix, Pectin lyase-like"/>
    <property type="match status" value="1"/>
</dbReference>
<dbReference type="InterPro" id="IPR011050">
    <property type="entry name" value="Pectin_lyase_fold/virulence"/>
</dbReference>
<dbReference type="SUPFAM" id="SSF51126">
    <property type="entry name" value="Pectin lyase-like"/>
    <property type="match status" value="1"/>
</dbReference>
<dbReference type="AlphaFoldDB" id="A0A4S2G409"/>
<dbReference type="SMART" id="SM00710">
    <property type="entry name" value="PbH1"/>
    <property type="match status" value="9"/>
</dbReference>
<dbReference type="InterPro" id="IPR032675">
    <property type="entry name" value="LRR_dom_sf"/>
</dbReference>
<evidence type="ECO:0000313" key="6">
    <source>
        <dbReference type="Proteomes" id="UP000306630"/>
    </source>
</evidence>
<dbReference type="InterPro" id="IPR006626">
    <property type="entry name" value="PbH1"/>
</dbReference>
<sequence>MYERLYARIAGIAAIAAMAAGASADAAVRYVKAGAESGDGLSWATAMIDLQDAIDASEAGDEVWIAGGTYRPTRIYDSRVDNSRTFVVKDGVSIYGGFAGTETAKAERAVKAGGRPWEMVNETILDGDDDVADVWEREITSGTTYRNTWKKEDSQIPGTQNNATHLLYQPEVIRQHTVIDGLTIKGGNANNYQVKASGGGIYVLGNVSISACRFYENSCYLRNEAYINAAGGAVYLNGAGDASVSDCHFARNYAYASYTMGIGGGLYAQNARVEGCLFEDCVGEDAGGAVYQSGGSLKNCHITTSYSSAGGGLYTIGVLDKNDNVQYAATAENVTVTDCQSLSGGGINVATGSTLTHARVWNCKAEATEYGESAGGSGGGIFLQGGTALGCVVYNNMAFRGAGICIRSGNAANCTVQHNANRKADPTVSNIAEWPESGAMKGVSNCIGNPDADASNFTAPSTFTGLATTDEQKAALASADWSLRAGSEFIDAGTSTDGLQEATDMAGNPRVMGSSIDVGAYEYVSEAAPNASLTFNGKNEEVIIYFRTTDGNFKVKVGDDMYTVDNVKPNADKGVALPLGGSTVAAIYAEGLSRLRIEGQGLTTINLSNAPELTMLQLGKNELSELDVTRNTKLTGIYAEDNNIAALDISNCTALRVLTMYGNRLSGTLDLSGMSVLSSVDIDDNNVSELLLPAHAYLVEVNCENNALTAIDIANRSGLRDINLYGNRLTSLDLTGLSALEDLYAGENEITEVKGLADCKAIETLNVSGNRLTGIDISVAPTITGLYLYNNELTALDLSGNPNISWMNVSDNHIGALDISRLTNLRLLHANNNALTELDLSNSPYCSQLTVGGNRIGKLDLSKLTALYWLKADGNNLSELDVTANTYLSLLECGNNRLTALDISKNTMLRRLAAENNMLTSLDIAANRDLCGISVQGNAMETAAINNMIADLIDVSDMTPLEGSEWITMLDISSMPGTAGANVAAAESKGWNVTANGGSGIDSIDIDGAEVAAVTFYTLSGVELGQETPAAGCYIARMTLADGRTVARKYFVK</sequence>
<dbReference type="InterPro" id="IPR012334">
    <property type="entry name" value="Pectin_lyas_fold"/>
</dbReference>
<name>A0A4S2G409_9BACT</name>
<evidence type="ECO:0000313" key="5">
    <source>
        <dbReference type="EMBL" id="TGY76730.1"/>
    </source>
</evidence>
<dbReference type="PANTHER" id="PTHR47566">
    <property type="match status" value="1"/>
</dbReference>
<keyword evidence="1" id="KW-0433">Leucine-rich repeat</keyword>
<dbReference type="GO" id="GO:0035591">
    <property type="term" value="F:signaling adaptor activity"/>
    <property type="evidence" value="ECO:0007669"/>
    <property type="project" value="TreeGrafter"/>
</dbReference>
<dbReference type="Pfam" id="PF13229">
    <property type="entry name" value="Beta_helix"/>
    <property type="match status" value="1"/>
</dbReference>
<dbReference type="PANTHER" id="PTHR47566:SF1">
    <property type="entry name" value="PROTEIN NUD1"/>
    <property type="match status" value="1"/>
</dbReference>
<dbReference type="EMBL" id="SRYD01000001">
    <property type="protein sequence ID" value="TGY76730.1"/>
    <property type="molecule type" value="Genomic_DNA"/>
</dbReference>
<evidence type="ECO:0000256" key="3">
    <source>
        <dbReference type="SAM" id="SignalP"/>
    </source>
</evidence>
<dbReference type="Proteomes" id="UP000306630">
    <property type="component" value="Unassembled WGS sequence"/>
</dbReference>
<evidence type="ECO:0000256" key="1">
    <source>
        <dbReference type="ARBA" id="ARBA00022614"/>
    </source>
</evidence>
<accession>A0A4S2G409</accession>
<dbReference type="InterPro" id="IPR059226">
    <property type="entry name" value="Choice_anch_Q_dom"/>
</dbReference>
<dbReference type="Gene3D" id="3.80.10.10">
    <property type="entry name" value="Ribonuclease Inhibitor"/>
    <property type="match status" value="2"/>
</dbReference>
<dbReference type="SUPFAM" id="SSF52058">
    <property type="entry name" value="L domain-like"/>
    <property type="match status" value="2"/>
</dbReference>
<dbReference type="InterPro" id="IPR052574">
    <property type="entry name" value="CDIRP"/>
</dbReference>
<feature type="signal peptide" evidence="3">
    <location>
        <begin position="1"/>
        <end position="26"/>
    </location>
</feature>
<dbReference type="InterPro" id="IPR039448">
    <property type="entry name" value="Beta_helix"/>
</dbReference>
<dbReference type="NCBIfam" id="NF041518">
    <property type="entry name" value="choice_anch_Q"/>
    <property type="match status" value="1"/>
</dbReference>
<feature type="domain" description="Right handed beta helix" evidence="4">
    <location>
        <begin position="183"/>
        <end position="312"/>
    </location>
</feature>